<dbReference type="RefSeq" id="WP_095087228.1">
    <property type="nucleotide sequence ID" value="NZ_BMDM01000002.1"/>
</dbReference>
<proteinExistence type="predicted"/>
<dbReference type="AlphaFoldDB" id="A0A239YXG7"/>
<feature type="chain" id="PRO_5030041639" evidence="1">
    <location>
        <begin position="22"/>
        <end position="125"/>
    </location>
</feature>
<organism evidence="2 3">
    <name type="scientific">Mammaliicoccus stepanovicii</name>
    <dbReference type="NCBI Taxonomy" id="643214"/>
    <lineage>
        <taxon>Bacteria</taxon>
        <taxon>Bacillati</taxon>
        <taxon>Bacillota</taxon>
        <taxon>Bacilli</taxon>
        <taxon>Bacillales</taxon>
        <taxon>Staphylococcaceae</taxon>
        <taxon>Mammaliicoccus</taxon>
    </lineage>
</organism>
<evidence type="ECO:0000256" key="1">
    <source>
        <dbReference type="SAM" id="SignalP"/>
    </source>
</evidence>
<keyword evidence="3" id="KW-1185">Reference proteome</keyword>
<evidence type="ECO:0000313" key="3">
    <source>
        <dbReference type="Proteomes" id="UP000242084"/>
    </source>
</evidence>
<gene>
    <name evidence="2" type="ORF">SAMEA4384403_00907</name>
</gene>
<dbReference type="OrthoDB" id="2411228at2"/>
<reference evidence="2 3" key="1">
    <citation type="submission" date="2017-06" db="EMBL/GenBank/DDBJ databases">
        <authorList>
            <consortium name="Pathogen Informatics"/>
        </authorList>
    </citation>
    <scope>NUCLEOTIDE SEQUENCE [LARGE SCALE GENOMIC DNA]</scope>
    <source>
        <strain evidence="2 3">NCTC13839</strain>
    </source>
</reference>
<dbReference type="EMBL" id="LT906462">
    <property type="protein sequence ID" value="SNV63076.1"/>
    <property type="molecule type" value="Genomic_DNA"/>
</dbReference>
<evidence type="ECO:0000313" key="2">
    <source>
        <dbReference type="EMBL" id="SNV63076.1"/>
    </source>
</evidence>
<accession>A0A239YXG7</accession>
<keyword evidence="1" id="KW-0732">Signal</keyword>
<dbReference type="KEGG" id="sste:SAMEA4384403_0907"/>
<dbReference type="Proteomes" id="UP000242084">
    <property type="component" value="Chromosome 1"/>
</dbReference>
<protein>
    <submittedName>
        <fullName evidence="2">Gas vesicle protein-protein</fullName>
    </submittedName>
</protein>
<feature type="signal peptide" evidence="1">
    <location>
        <begin position="1"/>
        <end position="21"/>
    </location>
</feature>
<name>A0A239YXG7_9STAP</name>
<sequence>MKFSRLALGVGVGLVTGFATAVLNTDRSGDTLKTELKSTADGSKIQLSEIKDNALEIKEYVLKTKDESQIAIQSLSEDIKTMINDFKADINPNIEQIQKNIENISNRGNEIQQEIQNTKLPFLKK</sequence>